<gene>
    <name evidence="1" type="ORF">SS50377_11133</name>
    <name evidence="2" type="ORF">SS50377_23541</name>
</gene>
<dbReference type="AlphaFoldDB" id="V6LW99"/>
<evidence type="ECO:0000313" key="1">
    <source>
        <dbReference type="EMBL" id="EST48523.1"/>
    </source>
</evidence>
<reference evidence="2" key="2">
    <citation type="submission" date="2020-12" db="EMBL/GenBank/DDBJ databases">
        <title>New Spironucleus salmonicida genome in near-complete chromosomes.</title>
        <authorList>
            <person name="Xu F."/>
            <person name="Kurt Z."/>
            <person name="Jimenez-Gonzalez A."/>
            <person name="Astvaldsson A."/>
            <person name="Andersson J.O."/>
            <person name="Svard S.G."/>
        </authorList>
    </citation>
    <scope>NUCLEOTIDE SEQUENCE</scope>
    <source>
        <strain evidence="2">ATCC 50377</strain>
    </source>
</reference>
<protein>
    <submittedName>
        <fullName evidence="1">Uncharacterized protein</fullName>
    </submittedName>
</protein>
<dbReference type="EMBL" id="AUWU02000004">
    <property type="protein sequence ID" value="KAH0573606.1"/>
    <property type="molecule type" value="Genomic_DNA"/>
</dbReference>
<dbReference type="VEuPathDB" id="GiardiaDB:SS50377_23541"/>
<keyword evidence="3" id="KW-1185">Reference proteome</keyword>
<evidence type="ECO:0000313" key="3">
    <source>
        <dbReference type="Proteomes" id="UP000018208"/>
    </source>
</evidence>
<dbReference type="Proteomes" id="UP000018208">
    <property type="component" value="Unassembled WGS sequence"/>
</dbReference>
<accession>V6LW99</accession>
<dbReference type="OrthoDB" id="10581919at2759"/>
<reference evidence="1 2" key="1">
    <citation type="journal article" date="2014" name="PLoS Genet.">
        <title>The Genome of Spironucleus salmonicida Highlights a Fish Pathogen Adapted to Fluctuating Environments.</title>
        <authorList>
            <person name="Xu F."/>
            <person name="Jerlstrom-Hultqvist J."/>
            <person name="Einarsson E."/>
            <person name="Astvaldsson A."/>
            <person name="Svard S.G."/>
            <person name="Andersson J.O."/>
        </authorList>
    </citation>
    <scope>NUCLEOTIDE SEQUENCE</scope>
    <source>
        <strain evidence="2">ATCC 50377</strain>
    </source>
</reference>
<dbReference type="Gene3D" id="1.10.10.60">
    <property type="entry name" value="Homeodomain-like"/>
    <property type="match status" value="1"/>
</dbReference>
<organism evidence="1">
    <name type="scientific">Spironucleus salmonicida</name>
    <dbReference type="NCBI Taxonomy" id="348837"/>
    <lineage>
        <taxon>Eukaryota</taxon>
        <taxon>Metamonada</taxon>
        <taxon>Diplomonadida</taxon>
        <taxon>Hexamitidae</taxon>
        <taxon>Hexamitinae</taxon>
        <taxon>Spironucleus</taxon>
    </lineage>
</organism>
<dbReference type="EMBL" id="KI545981">
    <property type="protein sequence ID" value="EST48523.1"/>
    <property type="molecule type" value="Genomic_DNA"/>
</dbReference>
<sequence length="141" mass="16725">MSNIINIDDVVQNNQINLQKFFEFSFLEGVPVTRFVDDMSVNWQEVAQNIGRSADECRAQYQFLLDQLFERSEFKKQDREELYMLITMKLISFKRVGVVIGDDDIERIQSEYFPDYSAEVLRMEITAALENFKQFLEEQNK</sequence>
<proteinExistence type="predicted"/>
<name>V6LW99_9EUKA</name>
<evidence type="ECO:0000313" key="2">
    <source>
        <dbReference type="EMBL" id="KAH0573606.1"/>
    </source>
</evidence>